<name>A0A8S5T7Y9_9CAUD</name>
<reference evidence="1" key="1">
    <citation type="journal article" date="2021" name="Proc. Natl. Acad. Sci. U.S.A.">
        <title>A Catalog of Tens of Thousands of Viruses from Human Metagenomes Reveals Hidden Associations with Chronic Diseases.</title>
        <authorList>
            <person name="Tisza M.J."/>
            <person name="Buck C.B."/>
        </authorList>
    </citation>
    <scope>NUCLEOTIDE SEQUENCE</scope>
    <source>
        <strain evidence="1">CtjH82</strain>
    </source>
</reference>
<sequence length="42" mass="4894">MSLRISSSSELIVDLFLVICTDYCTQKFVDRLRGTAYYLSRE</sequence>
<organism evidence="1">
    <name type="scientific">Myoviridae sp. ctjH82</name>
    <dbReference type="NCBI Taxonomy" id="2827704"/>
    <lineage>
        <taxon>Viruses</taxon>
        <taxon>Duplodnaviria</taxon>
        <taxon>Heunggongvirae</taxon>
        <taxon>Uroviricota</taxon>
        <taxon>Caudoviricetes</taxon>
    </lineage>
</organism>
<proteinExistence type="predicted"/>
<dbReference type="EMBL" id="BK032762">
    <property type="protein sequence ID" value="DAF59087.1"/>
    <property type="molecule type" value="Genomic_DNA"/>
</dbReference>
<protein>
    <submittedName>
        <fullName evidence="1">Uncharacterized protein</fullName>
    </submittedName>
</protein>
<accession>A0A8S5T7Y9</accession>
<evidence type="ECO:0000313" key="1">
    <source>
        <dbReference type="EMBL" id="DAF59087.1"/>
    </source>
</evidence>